<dbReference type="InterPro" id="IPR016267">
    <property type="entry name" value="UDPGP_trans"/>
</dbReference>
<evidence type="ECO:0000313" key="14">
    <source>
        <dbReference type="Proteomes" id="UP000269221"/>
    </source>
</evidence>
<accession>A0A3M0K3R5</accession>
<dbReference type="GO" id="GO:0006011">
    <property type="term" value="P:UDP-alpha-D-glucose metabolic process"/>
    <property type="evidence" value="ECO:0007669"/>
    <property type="project" value="UniProtKB-UniRule"/>
</dbReference>
<proteinExistence type="inferred from homology"/>
<evidence type="ECO:0000256" key="9">
    <source>
        <dbReference type="ARBA" id="ARBA00047432"/>
    </source>
</evidence>
<comment type="caution">
    <text evidence="13">The sequence shown here is derived from an EMBL/GenBank/DDBJ whole genome shotgun (WGS) entry which is preliminary data.</text>
</comment>
<evidence type="ECO:0000256" key="7">
    <source>
        <dbReference type="ARBA" id="ARBA00022695"/>
    </source>
</evidence>
<keyword evidence="6 10" id="KW-0808">Transferase</keyword>
<comment type="subunit">
    <text evidence="3">Homooctamer.</text>
</comment>
<protein>
    <recommendedName>
        <fullName evidence="5 10">UTP--glucose-1-phosphate uridylyltransferase</fullName>
        <ecNumber evidence="4 10">2.7.7.9</ecNumber>
    </recommendedName>
</protein>
<dbReference type="InterPro" id="IPR002618">
    <property type="entry name" value="UDPGP_fam"/>
</dbReference>
<dbReference type="AlphaFoldDB" id="A0A3M0K3R5"/>
<feature type="binding site" evidence="12">
    <location>
        <position position="418"/>
    </location>
    <ligand>
        <name>UTP</name>
        <dbReference type="ChEBI" id="CHEBI:46398"/>
    </ligand>
</feature>
<evidence type="ECO:0000256" key="11">
    <source>
        <dbReference type="PIRSR" id="PIRSR000806-1"/>
    </source>
</evidence>
<comment type="similarity">
    <text evidence="2 10">Belongs to the UDPGP type 1 family.</text>
</comment>
<dbReference type="SUPFAM" id="SSF53448">
    <property type="entry name" value="Nucleotide-diphospho-sugar transferases"/>
    <property type="match status" value="1"/>
</dbReference>
<reference evidence="13 14" key="1">
    <citation type="submission" date="2018-07" db="EMBL/GenBank/DDBJ databases">
        <title>A high quality draft genome assembly of the barn swallow (H. rustica rustica).</title>
        <authorList>
            <person name="Formenti G."/>
            <person name="Chiara M."/>
            <person name="Poveda L."/>
            <person name="Francoijs K.-J."/>
            <person name="Bonisoli-Alquati A."/>
            <person name="Canova L."/>
            <person name="Gianfranceschi L."/>
            <person name="Horner D.S."/>
            <person name="Saino N."/>
        </authorList>
    </citation>
    <scope>NUCLEOTIDE SEQUENCE [LARGE SCALE GENOMIC DNA]</scope>
    <source>
        <strain evidence="13">Chelidonia</strain>
        <tissue evidence="13">Blood</tissue>
    </source>
</reference>
<evidence type="ECO:0000256" key="5">
    <source>
        <dbReference type="ARBA" id="ARBA00019048"/>
    </source>
</evidence>
<name>A0A3M0K3R5_HIRRU</name>
<dbReference type="EC" id="2.7.7.9" evidence="4 10"/>
<dbReference type="Gene3D" id="2.160.10.10">
    <property type="entry name" value="Hexapeptide repeat proteins"/>
    <property type="match status" value="1"/>
</dbReference>
<dbReference type="OrthoDB" id="932129at2759"/>
<dbReference type="FunFam" id="2.160.10.10:FF:000001">
    <property type="entry name" value="UTP--glucose-1-phosphate uridylyltransferase"/>
    <property type="match status" value="1"/>
</dbReference>
<dbReference type="Pfam" id="PF01704">
    <property type="entry name" value="UDPGP"/>
    <property type="match status" value="2"/>
</dbReference>
<dbReference type="CDD" id="cd00897">
    <property type="entry name" value="UGPase_euk"/>
    <property type="match status" value="1"/>
</dbReference>
<comment type="catalytic activity">
    <reaction evidence="9">
        <text>alpha-D-glucose 1-phosphate + UTP + H(+) = UDP-alpha-D-glucose + diphosphate</text>
        <dbReference type="Rhea" id="RHEA:19889"/>
        <dbReference type="ChEBI" id="CHEBI:15378"/>
        <dbReference type="ChEBI" id="CHEBI:33019"/>
        <dbReference type="ChEBI" id="CHEBI:46398"/>
        <dbReference type="ChEBI" id="CHEBI:58601"/>
        <dbReference type="ChEBI" id="CHEBI:58885"/>
        <dbReference type="EC" id="2.7.7.9"/>
    </reaction>
    <physiologicalReaction direction="left-to-right" evidence="9">
        <dbReference type="Rhea" id="RHEA:19890"/>
    </physiologicalReaction>
</comment>
<organism evidence="13 14">
    <name type="scientific">Hirundo rustica rustica</name>
    <dbReference type="NCBI Taxonomy" id="333673"/>
    <lineage>
        <taxon>Eukaryota</taxon>
        <taxon>Metazoa</taxon>
        <taxon>Chordata</taxon>
        <taxon>Craniata</taxon>
        <taxon>Vertebrata</taxon>
        <taxon>Euteleostomi</taxon>
        <taxon>Archelosauria</taxon>
        <taxon>Archosauria</taxon>
        <taxon>Dinosauria</taxon>
        <taxon>Saurischia</taxon>
        <taxon>Theropoda</taxon>
        <taxon>Coelurosauria</taxon>
        <taxon>Aves</taxon>
        <taxon>Neognathae</taxon>
        <taxon>Neoaves</taxon>
        <taxon>Telluraves</taxon>
        <taxon>Australaves</taxon>
        <taxon>Passeriformes</taxon>
        <taxon>Sylvioidea</taxon>
        <taxon>Hirundinidae</taxon>
        <taxon>Hirundo</taxon>
    </lineage>
</organism>
<evidence type="ECO:0000256" key="2">
    <source>
        <dbReference type="ARBA" id="ARBA00010401"/>
    </source>
</evidence>
<dbReference type="GO" id="GO:0005978">
    <property type="term" value="P:glycogen biosynthetic process"/>
    <property type="evidence" value="ECO:0007669"/>
    <property type="project" value="UniProtKB-UniPathway"/>
</dbReference>
<evidence type="ECO:0000256" key="12">
    <source>
        <dbReference type="PIRSR" id="PIRSR000806-2"/>
    </source>
</evidence>
<feature type="binding site" evidence="12">
    <location>
        <position position="211"/>
    </location>
    <ligand>
        <name>UTP</name>
        <dbReference type="ChEBI" id="CHEBI:46398"/>
    </ligand>
</feature>
<dbReference type="STRING" id="333673.A0A3M0K3R5"/>
<dbReference type="UniPathway" id="UPA00164"/>
<dbReference type="PIRSF" id="PIRSF000806">
    <property type="entry name" value="UDPGP"/>
    <property type="match status" value="1"/>
</dbReference>
<evidence type="ECO:0000256" key="10">
    <source>
        <dbReference type="PIRNR" id="PIRNR000806"/>
    </source>
</evidence>
<comment type="pathway">
    <text evidence="1">Glycan biosynthesis; glycogen biosynthesis.</text>
</comment>
<dbReference type="Gene3D" id="3.90.550.10">
    <property type="entry name" value="Spore Coat Polysaccharide Biosynthesis Protein SpsA, Chain A"/>
    <property type="match status" value="1"/>
</dbReference>
<evidence type="ECO:0000256" key="8">
    <source>
        <dbReference type="ARBA" id="ARBA00023579"/>
    </source>
</evidence>
<evidence type="ECO:0000256" key="3">
    <source>
        <dbReference type="ARBA" id="ARBA00011823"/>
    </source>
</evidence>
<evidence type="ECO:0000256" key="6">
    <source>
        <dbReference type="ARBA" id="ARBA00022679"/>
    </source>
</evidence>
<evidence type="ECO:0000313" key="13">
    <source>
        <dbReference type="EMBL" id="RMC07833.1"/>
    </source>
</evidence>
<feature type="binding site" evidence="11">
    <location>
        <position position="212"/>
    </location>
    <ligand>
        <name>substrate</name>
    </ligand>
</feature>
<keyword evidence="7 10" id="KW-0548">Nucleotidyltransferase</keyword>
<dbReference type="GO" id="GO:0003983">
    <property type="term" value="F:UTP:glucose-1-phosphate uridylyltransferase activity"/>
    <property type="evidence" value="ECO:0007669"/>
    <property type="project" value="UniProtKB-EC"/>
</dbReference>
<sequence length="530" mass="58682">MNPGRNATGGGALTHDFSQAMSQAGSSQFQEVIRQELEYSMKVELDKILATAHSNEIEHTKKDLEGFKKLFHRFLQEKGPSVDWGKIQRPPEDSIQPYEKIKARGLPDNIASVLNKLVVVKLNGGLGTSMGCKGPKSLIGVRNENTFLDLTVQQIEHLNKSYNTDVPLVLMNSFNTDDDTKKILQKYSHSRVKIYTFNQSRREHGVLVPPGHGDIYASFYNSGLLDNLIAEGKEYIFVSNIDNLGATVDLYILNHLMNPPNGKRCEFVMEVTNKTRADVKGGTLTQYENKLRLVEIAQVPKAHVDEFKSVSKFKIFNTNNLWIALSAIKRLQEKNAIDMEIIVNPKSQTGGEGGALAEAGLRFRVPGPAPRVHLSFLFQTLDGGLNVIQLETAVGAAIKSFENSLGINVPRSRFLPVKTTSDLLLVMSNLYSLNAGSLTMSEKREFPTVPLVKLGSSFTKVQDYLRRFESIPDMLELDHLTVSGDVTFGKNVSLKGTVIIIANHGDRIDIPAGAVLENKIVSGNLRILDH</sequence>
<gene>
    <name evidence="13" type="ORF">DUI87_15302</name>
</gene>
<comment type="function">
    <text evidence="8">UTP--glucose-1-phosphate uridylyltransferase catalyzing the conversion of glucose-1-phosphate into UDP-glucose, a crucial precursor for the production of glycogen.</text>
</comment>
<evidence type="ECO:0000256" key="1">
    <source>
        <dbReference type="ARBA" id="ARBA00004964"/>
    </source>
</evidence>
<evidence type="ECO:0000256" key="4">
    <source>
        <dbReference type="ARBA" id="ARBA00012415"/>
    </source>
</evidence>
<dbReference type="PANTHER" id="PTHR43511">
    <property type="match status" value="1"/>
</dbReference>
<keyword evidence="14" id="KW-1185">Reference proteome</keyword>
<dbReference type="EMBL" id="QRBI01000119">
    <property type="protein sequence ID" value="RMC07833.1"/>
    <property type="molecule type" value="Genomic_DNA"/>
</dbReference>
<feature type="binding site" evidence="12">
    <location>
        <position position="136"/>
    </location>
    <ligand>
        <name>UTP</name>
        <dbReference type="ChEBI" id="CHEBI:46398"/>
    </ligand>
</feature>
<dbReference type="Proteomes" id="UP000269221">
    <property type="component" value="Unassembled WGS sequence"/>
</dbReference>
<feature type="binding site" evidence="12">
    <location>
        <position position="199"/>
    </location>
    <ligand>
        <name>UTP</name>
        <dbReference type="ChEBI" id="CHEBI:46398"/>
    </ligand>
</feature>
<feature type="binding site" evidence="12">
    <location>
        <position position="242"/>
    </location>
    <ligand>
        <name>UTP</name>
        <dbReference type="ChEBI" id="CHEBI:46398"/>
    </ligand>
</feature>
<dbReference type="InterPro" id="IPR029044">
    <property type="entry name" value="Nucleotide-diphossugar_trans"/>
</dbReference>